<keyword evidence="1" id="KW-0732">Signal</keyword>
<comment type="caution">
    <text evidence="2">The sequence shown here is derived from an EMBL/GenBank/DDBJ whole genome shotgun (WGS) entry which is preliminary data.</text>
</comment>
<organism evidence="2 3">
    <name type="scientific">Abyssobacteria bacterium (strain SURF_5)</name>
    <dbReference type="NCBI Taxonomy" id="2093360"/>
    <lineage>
        <taxon>Bacteria</taxon>
        <taxon>Pseudomonadati</taxon>
        <taxon>Candidatus Hydrogenedentota</taxon>
        <taxon>Candidatus Abyssobacteria</taxon>
    </lineage>
</organism>
<dbReference type="EMBL" id="QZKU01000047">
    <property type="protein sequence ID" value="RJP23281.1"/>
    <property type="molecule type" value="Genomic_DNA"/>
</dbReference>
<name>A0A3A4P5Z0_ABYX5</name>
<gene>
    <name evidence="2" type="ORF">C4520_06430</name>
</gene>
<dbReference type="Proteomes" id="UP000265882">
    <property type="component" value="Unassembled WGS sequence"/>
</dbReference>
<dbReference type="AlphaFoldDB" id="A0A3A4P5Z0"/>
<sequence length="220" mass="24049">MGKRLIMVAVVVAAITFAAPAFSQEIESIVEIFKEKTGSSAVYEGDICIEVEGEGITAIALKHASLPKPITILQNLAGFDEMELVRDEEWSVFTNLIPNGLYELMIAQGALTVRHPFEVNYSFMPALPTITSPTNGQVMPSPSFIVTWNSPPAGIDGIYLEIESEVDLDSGYLPPTATYYVVPDGFLKPGSWCELDLEFHKLMNGTGYSSLHQIEFSIAP</sequence>
<accession>A0A3A4P5Z0</accession>
<feature type="chain" id="PRO_5017433817" description="Fibronectin type-III domain-containing protein" evidence="1">
    <location>
        <begin position="24"/>
        <end position="220"/>
    </location>
</feature>
<proteinExistence type="predicted"/>
<evidence type="ECO:0008006" key="4">
    <source>
        <dbReference type="Google" id="ProtNLM"/>
    </source>
</evidence>
<protein>
    <recommendedName>
        <fullName evidence="4">Fibronectin type-III domain-containing protein</fullName>
    </recommendedName>
</protein>
<feature type="signal peptide" evidence="1">
    <location>
        <begin position="1"/>
        <end position="23"/>
    </location>
</feature>
<evidence type="ECO:0000256" key="1">
    <source>
        <dbReference type="SAM" id="SignalP"/>
    </source>
</evidence>
<evidence type="ECO:0000313" key="2">
    <source>
        <dbReference type="EMBL" id="RJP23281.1"/>
    </source>
</evidence>
<reference evidence="2 3" key="1">
    <citation type="journal article" date="2017" name="ISME J.">
        <title>Energy and carbon metabolisms in a deep terrestrial subsurface fluid microbial community.</title>
        <authorList>
            <person name="Momper L."/>
            <person name="Jungbluth S.P."/>
            <person name="Lee M.D."/>
            <person name="Amend J.P."/>
        </authorList>
    </citation>
    <scope>NUCLEOTIDE SEQUENCE [LARGE SCALE GENOMIC DNA]</scope>
    <source>
        <strain evidence="2">SURF_5</strain>
    </source>
</reference>
<evidence type="ECO:0000313" key="3">
    <source>
        <dbReference type="Proteomes" id="UP000265882"/>
    </source>
</evidence>